<evidence type="ECO:0000256" key="1">
    <source>
        <dbReference type="SAM" id="Coils"/>
    </source>
</evidence>
<proteinExistence type="predicted"/>
<keyword evidence="4" id="KW-1185">Reference proteome</keyword>
<dbReference type="RefSeq" id="WP_267980080.1">
    <property type="nucleotide sequence ID" value="NZ_JAPQKF010000002.1"/>
</dbReference>
<keyword evidence="1" id="KW-0175">Coiled coil</keyword>
<evidence type="ECO:0008006" key="5">
    <source>
        <dbReference type="Google" id="ProtNLM"/>
    </source>
</evidence>
<protein>
    <recommendedName>
        <fullName evidence="5">Chromosome partition protein Smc</fullName>
    </recommendedName>
</protein>
<dbReference type="Proteomes" id="UP001168524">
    <property type="component" value="Unassembled WGS sequence"/>
</dbReference>
<gene>
    <name evidence="3" type="ORF">QTA56_06130</name>
</gene>
<feature type="coiled-coil region" evidence="1">
    <location>
        <begin position="181"/>
        <end position="264"/>
    </location>
</feature>
<dbReference type="Gene3D" id="1.10.287.1490">
    <property type="match status" value="1"/>
</dbReference>
<evidence type="ECO:0000313" key="3">
    <source>
        <dbReference type="EMBL" id="MDN0013818.1"/>
    </source>
</evidence>
<evidence type="ECO:0000256" key="2">
    <source>
        <dbReference type="SAM" id="Phobius"/>
    </source>
</evidence>
<sequence length="464" mass="54869">MDKELGIDLEKINEDINQLQEEDISPNLFITLYKNTILSPTETLETSRFAQFIENSQLSYSLNKASSIVTLLDNFFVSAILFKPEEEGVFELTYTNLFNIKRTLRQDKLNKEGKIIFWTNDCVKQISIKFNNEKLFAKKRSTLERFQLYGMKFNDAITQLNNFYQIKEDRNEYEETISTKKIELTNKVEEIVNKLNEYQEYLATQEEHESELEKNIEELKEQKKNLQNNINQQNTEIESLSSQITAKDNQLSKLNEDFLELQKRSKYLNDGNERLEQRRKDLEKSVNLFPDNLEGFVTRATRTKWTYGFLAFIPLLILGFIVNLSWETLKDFTAITTVDTFEKAWIILIQRLPFTLLIITLASMCLAFLYKMVRHLTEIQQQELNLSKISMLARDVSDSEHSSLDEEAIQKLRIDRKMKLIREFLNSEFNRYQIFIDKEEKNKDIKFVKIDLPFKIPFTTNKNE</sequence>
<comment type="caution">
    <text evidence="3">The sequence shown here is derived from an EMBL/GenBank/DDBJ whole genome shotgun (WGS) entry which is preliminary data.</text>
</comment>
<accession>A0ABT7WMB4</accession>
<reference evidence="3" key="1">
    <citation type="submission" date="2023-06" db="EMBL/GenBank/DDBJ databases">
        <title>Two novel species of Acinetobacter isolated from motorbike repairing workshop in Vietnam.</title>
        <authorList>
            <person name="Le N.T.T."/>
        </authorList>
    </citation>
    <scope>NUCLEOTIDE SEQUENCE</scope>
    <source>
        <strain evidence="3">VNH17</strain>
    </source>
</reference>
<feature type="transmembrane region" description="Helical" evidence="2">
    <location>
        <begin position="305"/>
        <end position="324"/>
    </location>
</feature>
<keyword evidence="2" id="KW-0812">Transmembrane</keyword>
<keyword evidence="2" id="KW-0472">Membrane</keyword>
<dbReference type="EMBL" id="JAUDZE010000002">
    <property type="protein sequence ID" value="MDN0013818.1"/>
    <property type="molecule type" value="Genomic_DNA"/>
</dbReference>
<name>A0ABT7WMB4_9GAMM</name>
<organism evidence="3 4">
    <name type="scientific">Acinetobacter thutiue</name>
    <dbReference type="NCBI Taxonomy" id="2998078"/>
    <lineage>
        <taxon>Bacteria</taxon>
        <taxon>Pseudomonadati</taxon>
        <taxon>Pseudomonadota</taxon>
        <taxon>Gammaproteobacteria</taxon>
        <taxon>Moraxellales</taxon>
        <taxon>Moraxellaceae</taxon>
        <taxon>Acinetobacter</taxon>
    </lineage>
</organism>
<feature type="transmembrane region" description="Helical" evidence="2">
    <location>
        <begin position="344"/>
        <end position="370"/>
    </location>
</feature>
<evidence type="ECO:0000313" key="4">
    <source>
        <dbReference type="Proteomes" id="UP001168524"/>
    </source>
</evidence>
<keyword evidence="2" id="KW-1133">Transmembrane helix</keyword>
<dbReference type="SUPFAM" id="SSF58100">
    <property type="entry name" value="Bacterial hemolysins"/>
    <property type="match status" value="1"/>
</dbReference>